<dbReference type="OrthoDB" id="8706490at2"/>
<evidence type="ECO:0000313" key="3">
    <source>
        <dbReference type="Proteomes" id="UP000284006"/>
    </source>
</evidence>
<dbReference type="EMBL" id="QYUP01000038">
    <property type="protein sequence ID" value="RJG23936.1"/>
    <property type="molecule type" value="Genomic_DNA"/>
</dbReference>
<accession>A0A418Y6W4</accession>
<dbReference type="AlphaFoldDB" id="A0A418Y6W4"/>
<organism evidence="2 3">
    <name type="scientific">Massilia cavernae</name>
    <dbReference type="NCBI Taxonomy" id="2320864"/>
    <lineage>
        <taxon>Bacteria</taxon>
        <taxon>Pseudomonadati</taxon>
        <taxon>Pseudomonadota</taxon>
        <taxon>Betaproteobacteria</taxon>
        <taxon>Burkholderiales</taxon>
        <taxon>Oxalobacteraceae</taxon>
        <taxon>Telluria group</taxon>
        <taxon>Massilia</taxon>
    </lineage>
</organism>
<reference evidence="2 3" key="1">
    <citation type="submission" date="2018-09" db="EMBL/GenBank/DDBJ databases">
        <authorList>
            <person name="Zhu H."/>
        </authorList>
    </citation>
    <scope>NUCLEOTIDE SEQUENCE [LARGE SCALE GENOMIC DNA]</scope>
    <source>
        <strain evidence="2 3">K1S02-61</strain>
    </source>
</reference>
<evidence type="ECO:0000313" key="2">
    <source>
        <dbReference type="EMBL" id="RJG23936.1"/>
    </source>
</evidence>
<feature type="compositionally biased region" description="Low complexity" evidence="1">
    <location>
        <begin position="51"/>
        <end position="83"/>
    </location>
</feature>
<evidence type="ECO:0008006" key="4">
    <source>
        <dbReference type="Google" id="ProtNLM"/>
    </source>
</evidence>
<evidence type="ECO:0000256" key="1">
    <source>
        <dbReference type="SAM" id="MobiDB-lite"/>
    </source>
</evidence>
<dbReference type="Proteomes" id="UP000284006">
    <property type="component" value="Unassembled WGS sequence"/>
</dbReference>
<feature type="region of interest" description="Disordered" evidence="1">
    <location>
        <begin position="1"/>
        <end position="149"/>
    </location>
</feature>
<proteinExistence type="predicted"/>
<gene>
    <name evidence="2" type="ORF">D3872_03865</name>
</gene>
<protein>
    <recommendedName>
        <fullName evidence="4">DUF883 domain-containing protein</fullName>
    </recommendedName>
</protein>
<feature type="compositionally biased region" description="Basic and acidic residues" evidence="1">
    <location>
        <begin position="85"/>
        <end position="102"/>
    </location>
</feature>
<dbReference type="RefSeq" id="WP_147373785.1">
    <property type="nucleotide sequence ID" value="NZ_QYUP01000038.1"/>
</dbReference>
<comment type="caution">
    <text evidence="2">The sequence shown here is derived from an EMBL/GenBank/DDBJ whole genome shotgun (WGS) entry which is preliminary data.</text>
</comment>
<sequence>MDNQKSNEGSAREAGRDNTGSMGKDMDQSSQRGGTGSGSSASGGSPGAGNMGSASSGSMGSSASGSASSGSGSAMGRSPGSMGYDMEKGVERKASELHKTIDKAAGAAQPAMERMASGAHEGVDKLSHALSGASERMSEKSRQLSEAAKHFAETGREYVRSSPGTAVMGALAAGYLLSKILGRRHH</sequence>
<name>A0A418Y6W4_9BURK</name>
<feature type="compositionally biased region" description="Basic and acidic residues" evidence="1">
    <location>
        <begin position="136"/>
        <end position="149"/>
    </location>
</feature>
<keyword evidence="3" id="KW-1185">Reference proteome</keyword>